<reference evidence="2" key="1">
    <citation type="submission" date="2021-01" db="EMBL/GenBank/DDBJ databases">
        <authorList>
            <person name="Corre E."/>
            <person name="Pelletier E."/>
            <person name="Niang G."/>
            <person name="Scheremetjew M."/>
            <person name="Finn R."/>
            <person name="Kale V."/>
            <person name="Holt S."/>
            <person name="Cochrane G."/>
            <person name="Meng A."/>
            <person name="Brown T."/>
            <person name="Cohen L."/>
        </authorList>
    </citation>
    <scope>NUCLEOTIDE SEQUENCE</scope>
    <source>
        <strain evidence="2">UIO037</strain>
    </source>
</reference>
<gene>
    <name evidence="2" type="ORF">CPOL0286_LOCUS111</name>
</gene>
<feature type="region of interest" description="Disordered" evidence="1">
    <location>
        <begin position="455"/>
        <end position="491"/>
    </location>
</feature>
<feature type="compositionally biased region" description="Basic residues" evidence="1">
    <location>
        <begin position="455"/>
        <end position="464"/>
    </location>
</feature>
<sequence>MQEKAAHRLLAQTLHQQMLEELHKNPSLAADPDQQIQFKRLAQQQLLYQMALAAQAATPGDEMQARAPIHVEVQHSVIPHDAVDEALEITEMEAMHRATWGDLEGGCGGSWAVEAPQESEPLYEVVTDNEMQDAGGALGGQMKRSGVLDSGISCTSDIEEQPTFGYNSGTDDSEGKCASVYSSDARDHGGEYDEDVDCASNANQCGSRGAHISVDGKLRRKSSGIAGRSSKCPFNNRQGEDGKANGICKSAKRSEHRKVEGASLKRVKLQLAGTAGKGYLSSKVAAAMSTLTTVAVDLEQKHCASNQINDVSAKELKAPPKRRAWLNADEQAAMKFPQSAASARLLKQLADFNPSGKEDSAPNVLLPNEHEAKERGTSWRLQTDSNGSVMLGVRCDVATSDDATLALESIIEEPNIMMERGKRVCVEPDQCDQAPVELVKAREGMCDVAAHLTKHGHEHGHGHGHGSLSRQLEEHNDTMSSELRPPTSANPHASLLSQALKRNSSSAALPVCAQDAEQTTRSWISSRDEDTSLWRDASMDAAGVLIALKPSDLAHDAPS</sequence>
<proteinExistence type="predicted"/>
<accession>A0A6T7W261</accession>
<protein>
    <submittedName>
        <fullName evidence="2">Uncharacterized protein</fullName>
    </submittedName>
</protein>
<evidence type="ECO:0000313" key="2">
    <source>
        <dbReference type="EMBL" id="CAE2194761.1"/>
    </source>
</evidence>
<organism evidence="2">
    <name type="scientific">Prymnesium polylepis</name>
    <dbReference type="NCBI Taxonomy" id="72548"/>
    <lineage>
        <taxon>Eukaryota</taxon>
        <taxon>Haptista</taxon>
        <taxon>Haptophyta</taxon>
        <taxon>Prymnesiophyceae</taxon>
        <taxon>Prymnesiales</taxon>
        <taxon>Prymnesiaceae</taxon>
        <taxon>Prymnesium</taxon>
    </lineage>
</organism>
<evidence type="ECO:0000256" key="1">
    <source>
        <dbReference type="SAM" id="MobiDB-lite"/>
    </source>
</evidence>
<dbReference type="EMBL" id="HBKO01000195">
    <property type="protein sequence ID" value="CAE2194761.1"/>
    <property type="molecule type" value="Transcribed_RNA"/>
</dbReference>
<name>A0A6T7W261_9EUKA</name>
<dbReference type="AlphaFoldDB" id="A0A6T7W261"/>